<gene>
    <name evidence="2" type="ORF">K504DRAFT_451470</name>
</gene>
<keyword evidence="3" id="KW-1185">Reference proteome</keyword>
<organism evidence="2 3">
    <name type="scientific">Pleomassaria siparia CBS 279.74</name>
    <dbReference type="NCBI Taxonomy" id="1314801"/>
    <lineage>
        <taxon>Eukaryota</taxon>
        <taxon>Fungi</taxon>
        <taxon>Dikarya</taxon>
        <taxon>Ascomycota</taxon>
        <taxon>Pezizomycotina</taxon>
        <taxon>Dothideomycetes</taxon>
        <taxon>Pleosporomycetidae</taxon>
        <taxon>Pleosporales</taxon>
        <taxon>Pleomassariaceae</taxon>
        <taxon>Pleomassaria</taxon>
    </lineage>
</organism>
<sequence length="468" mass="53236">MSSLTTAMVAENEVLQNVQINSFADGKAAGNTLLYLPREIRNMIFSYVIRGSQSLHSGLLAHYIHAGEIDSRNWKWLPDMCSVDDLFFCETLPIILQHSIISIDSIYSAYNLRFFLDATQEWGSIRALQFETIDILRPWVAAVGLFKKCVNVRILYIGVIHHQWRKPLWNGSFWESSTSKAPELKEETTCITDQIFELKNLEEVHFCDECFHTEVQEWLREEFEARNLDVETVSHSLLALIKFRGKDGILNRLSIALTDIIARDPTLDPEDYIAGLVREKWGTLKFGMHRVTAEMHETLQKVYDESEKNVTDMDQKKIKFSEMVFGEFRGDRHGKWSYEWSMVGVIRDPVVEADTEARLDENVVREEISDKATGDGASGEGDEGAAKKKMKRKARKEKKKKAGAATEEQISGETAVQDQHCQRKVVFASRKDSTSHIYLAKDDLQIALIDITAGVHGNLSVMNGRGNI</sequence>
<accession>A0A6G1JTN7</accession>
<reference evidence="2" key="1">
    <citation type="journal article" date="2020" name="Stud. Mycol.">
        <title>101 Dothideomycetes genomes: a test case for predicting lifestyles and emergence of pathogens.</title>
        <authorList>
            <person name="Haridas S."/>
            <person name="Albert R."/>
            <person name="Binder M."/>
            <person name="Bloem J."/>
            <person name="Labutti K."/>
            <person name="Salamov A."/>
            <person name="Andreopoulos B."/>
            <person name="Baker S."/>
            <person name="Barry K."/>
            <person name="Bills G."/>
            <person name="Bluhm B."/>
            <person name="Cannon C."/>
            <person name="Castanera R."/>
            <person name="Culley D."/>
            <person name="Daum C."/>
            <person name="Ezra D."/>
            <person name="Gonzalez J."/>
            <person name="Henrissat B."/>
            <person name="Kuo A."/>
            <person name="Liang C."/>
            <person name="Lipzen A."/>
            <person name="Lutzoni F."/>
            <person name="Magnuson J."/>
            <person name="Mondo S."/>
            <person name="Nolan M."/>
            <person name="Ohm R."/>
            <person name="Pangilinan J."/>
            <person name="Park H.-J."/>
            <person name="Ramirez L."/>
            <person name="Alfaro M."/>
            <person name="Sun H."/>
            <person name="Tritt A."/>
            <person name="Yoshinaga Y."/>
            <person name="Zwiers L.-H."/>
            <person name="Turgeon B."/>
            <person name="Goodwin S."/>
            <person name="Spatafora J."/>
            <person name="Crous P."/>
            <person name="Grigoriev I."/>
        </authorList>
    </citation>
    <scope>NUCLEOTIDE SEQUENCE</scope>
    <source>
        <strain evidence="2">CBS 279.74</strain>
    </source>
</reference>
<dbReference type="EMBL" id="MU005786">
    <property type="protein sequence ID" value="KAF2703615.1"/>
    <property type="molecule type" value="Genomic_DNA"/>
</dbReference>
<feature type="region of interest" description="Disordered" evidence="1">
    <location>
        <begin position="364"/>
        <end position="416"/>
    </location>
</feature>
<dbReference type="AlphaFoldDB" id="A0A6G1JTN7"/>
<name>A0A6G1JTN7_9PLEO</name>
<evidence type="ECO:0000313" key="2">
    <source>
        <dbReference type="EMBL" id="KAF2703615.1"/>
    </source>
</evidence>
<dbReference type="Proteomes" id="UP000799428">
    <property type="component" value="Unassembled WGS sequence"/>
</dbReference>
<feature type="compositionally biased region" description="Basic and acidic residues" evidence="1">
    <location>
        <begin position="364"/>
        <end position="373"/>
    </location>
</feature>
<proteinExistence type="predicted"/>
<evidence type="ECO:0000256" key="1">
    <source>
        <dbReference type="SAM" id="MobiDB-lite"/>
    </source>
</evidence>
<evidence type="ECO:0000313" key="3">
    <source>
        <dbReference type="Proteomes" id="UP000799428"/>
    </source>
</evidence>
<feature type="compositionally biased region" description="Basic residues" evidence="1">
    <location>
        <begin position="387"/>
        <end position="402"/>
    </location>
</feature>
<protein>
    <submittedName>
        <fullName evidence="2">Uncharacterized protein</fullName>
    </submittedName>
</protein>
<dbReference type="OrthoDB" id="3784170at2759"/>